<dbReference type="GO" id="GO:0046677">
    <property type="term" value="P:response to antibiotic"/>
    <property type="evidence" value="ECO:0007669"/>
    <property type="project" value="InterPro"/>
</dbReference>
<dbReference type="Gene3D" id="3.40.710.10">
    <property type="entry name" value="DD-peptidase/beta-lactamase superfamily"/>
    <property type="match status" value="1"/>
</dbReference>
<organism evidence="5 6">
    <name type="scientific">Flavisolibacter tropicus</name>
    <dbReference type="NCBI Taxonomy" id="1492898"/>
    <lineage>
        <taxon>Bacteria</taxon>
        <taxon>Pseudomonadati</taxon>
        <taxon>Bacteroidota</taxon>
        <taxon>Chitinophagia</taxon>
        <taxon>Chitinophagales</taxon>
        <taxon>Chitinophagaceae</taxon>
        <taxon>Flavisolibacter</taxon>
    </lineage>
</organism>
<dbReference type="SUPFAM" id="SSF56601">
    <property type="entry name" value="beta-lactamase/transpeptidase-like"/>
    <property type="match status" value="1"/>
</dbReference>
<dbReference type="PANTHER" id="PTHR35333:SF3">
    <property type="entry name" value="BETA-LACTAMASE-TYPE TRANSPEPTIDASE FOLD CONTAINING PROTEIN"/>
    <property type="match status" value="1"/>
</dbReference>
<evidence type="ECO:0000259" key="4">
    <source>
        <dbReference type="Pfam" id="PF13354"/>
    </source>
</evidence>
<evidence type="ECO:0000256" key="3">
    <source>
        <dbReference type="ARBA" id="ARBA00012865"/>
    </source>
</evidence>
<dbReference type="KEGG" id="fla:SY85_03940"/>
<dbReference type="EC" id="3.5.2.6" evidence="3"/>
<protein>
    <recommendedName>
        <fullName evidence="3">beta-lactamase</fullName>
        <ecNumber evidence="3">3.5.2.6</ecNumber>
    </recommendedName>
</protein>
<feature type="domain" description="Beta-lactamase class A catalytic" evidence="4">
    <location>
        <begin position="65"/>
        <end position="337"/>
    </location>
</feature>
<evidence type="ECO:0000256" key="2">
    <source>
        <dbReference type="ARBA" id="ARBA00009009"/>
    </source>
</evidence>
<reference evidence="6" key="1">
    <citation type="submission" date="2015-01" db="EMBL/GenBank/DDBJ databases">
        <title>Flavisolibacter sp./LCS9/ whole genome sequencing.</title>
        <authorList>
            <person name="Kim M.K."/>
            <person name="Srinivasan S."/>
            <person name="Lee J.-J."/>
        </authorList>
    </citation>
    <scope>NUCLEOTIDE SEQUENCE [LARGE SCALE GENOMIC DNA]</scope>
    <source>
        <strain evidence="6">LCS9</strain>
    </source>
</reference>
<gene>
    <name evidence="5" type="ORF">SY85_03940</name>
</gene>
<reference evidence="5 6" key="2">
    <citation type="journal article" date="2016" name="Int. J. Syst. Evol. Microbiol.">
        <title>Flavisolibacter tropicus sp. nov., isolated from tropical soil.</title>
        <authorList>
            <person name="Lee J.J."/>
            <person name="Kang M.S."/>
            <person name="Kim G.S."/>
            <person name="Lee C.S."/>
            <person name="Lim S."/>
            <person name="Lee J."/>
            <person name="Roh S.H."/>
            <person name="Kang H."/>
            <person name="Ha J.M."/>
            <person name="Bae S."/>
            <person name="Jung H.Y."/>
            <person name="Kim M.K."/>
        </authorList>
    </citation>
    <scope>NUCLEOTIDE SEQUENCE [LARGE SCALE GENOMIC DNA]</scope>
    <source>
        <strain evidence="5 6">LCS9</strain>
    </source>
</reference>
<name>A0A172TRR4_9BACT</name>
<dbReference type="EMBL" id="CP011390">
    <property type="protein sequence ID" value="ANE49769.1"/>
    <property type="molecule type" value="Genomic_DNA"/>
</dbReference>
<dbReference type="Proteomes" id="UP000077177">
    <property type="component" value="Chromosome"/>
</dbReference>
<dbReference type="STRING" id="1492898.SY85_03940"/>
<sequence>MEIKEHLKTSDSSSKTDAFLANLLHSYPQYFDTLLANPKIWQIQIIYTQIDRDEKNKPSFKHYYYNINPSNYYYPASTVKLPAAVLALQKLNELNIKGLDRNTTMVTEADYPGQTSVYNDPTTPDGRPTIAHYIKKILLVSDNEAFNRLYEFLGQEYLNDKLAKMGYDQTQIIHRLNIALNEEQNRHTNPVFFADTSGQVIYQQPLIRSNLSYQKRTNLLGVGYYSDDKLVHKPFDFSMKNRLTLIDLHSILQSVLFPNDVPQKQRFQLTADDYQFLYNYMSMYPKESVFPSFDSTHNDAYVKFLLYGSKDPVNPNIRVFNKVGDAYGFLIDAAYIVDFENNIEFLLSAVIHCNSDGIYNDDKYDYDQVGFPFMKHLGEVIYGYEKTRVRKHLPDLTSFKMNYGQ</sequence>
<dbReference type="AlphaFoldDB" id="A0A172TRR4"/>
<evidence type="ECO:0000313" key="5">
    <source>
        <dbReference type="EMBL" id="ANE49769.1"/>
    </source>
</evidence>
<dbReference type="PATRIC" id="fig|1492898.3.peg.861"/>
<keyword evidence="6" id="KW-1185">Reference proteome</keyword>
<comment type="catalytic activity">
    <reaction evidence="1">
        <text>a beta-lactam + H2O = a substituted beta-amino acid</text>
        <dbReference type="Rhea" id="RHEA:20401"/>
        <dbReference type="ChEBI" id="CHEBI:15377"/>
        <dbReference type="ChEBI" id="CHEBI:35627"/>
        <dbReference type="ChEBI" id="CHEBI:140347"/>
        <dbReference type="EC" id="3.5.2.6"/>
    </reaction>
</comment>
<proteinExistence type="inferred from homology"/>
<accession>A0A172TRR4</accession>
<dbReference type="GO" id="GO:0008800">
    <property type="term" value="F:beta-lactamase activity"/>
    <property type="evidence" value="ECO:0007669"/>
    <property type="project" value="UniProtKB-EC"/>
</dbReference>
<dbReference type="GO" id="GO:0030655">
    <property type="term" value="P:beta-lactam antibiotic catabolic process"/>
    <property type="evidence" value="ECO:0007669"/>
    <property type="project" value="InterPro"/>
</dbReference>
<dbReference type="InterPro" id="IPR045155">
    <property type="entry name" value="Beta-lactam_cat"/>
</dbReference>
<dbReference type="Pfam" id="PF13354">
    <property type="entry name" value="Beta-lactamase2"/>
    <property type="match status" value="1"/>
</dbReference>
<dbReference type="InterPro" id="IPR000871">
    <property type="entry name" value="Beta-lactam_class-A"/>
</dbReference>
<comment type="similarity">
    <text evidence="2">Belongs to the class-A beta-lactamase family.</text>
</comment>
<evidence type="ECO:0000256" key="1">
    <source>
        <dbReference type="ARBA" id="ARBA00001526"/>
    </source>
</evidence>
<dbReference type="InterPro" id="IPR012338">
    <property type="entry name" value="Beta-lactam/transpept-like"/>
</dbReference>
<evidence type="ECO:0000313" key="6">
    <source>
        <dbReference type="Proteomes" id="UP000077177"/>
    </source>
</evidence>
<dbReference type="PANTHER" id="PTHR35333">
    <property type="entry name" value="BETA-LACTAMASE"/>
    <property type="match status" value="1"/>
</dbReference>